<name>A0A086ZH36_9BIFI</name>
<organism evidence="1 2">
    <name type="scientific">Bifidobacterium bohemicum DSM 22767</name>
    <dbReference type="NCBI Taxonomy" id="1437606"/>
    <lineage>
        <taxon>Bacteria</taxon>
        <taxon>Bacillati</taxon>
        <taxon>Actinomycetota</taxon>
        <taxon>Actinomycetes</taxon>
        <taxon>Bifidobacteriales</taxon>
        <taxon>Bifidobacteriaceae</taxon>
        <taxon>Bifidobacterium</taxon>
    </lineage>
</organism>
<comment type="caution">
    <text evidence="1">The sequence shown here is derived from an EMBL/GenBank/DDBJ whole genome shotgun (WGS) entry which is preliminary data.</text>
</comment>
<dbReference type="EMBL" id="JGYP01000002">
    <property type="protein sequence ID" value="KFI45836.1"/>
    <property type="molecule type" value="Genomic_DNA"/>
</dbReference>
<reference evidence="1 2" key="1">
    <citation type="submission" date="2014-03" db="EMBL/GenBank/DDBJ databases">
        <title>Genomics of Bifidobacteria.</title>
        <authorList>
            <person name="Ventura M."/>
            <person name="Milani C."/>
            <person name="Lugli G.A."/>
        </authorList>
    </citation>
    <scope>NUCLEOTIDE SEQUENCE [LARGE SCALE GENOMIC DNA]</scope>
    <source>
        <strain evidence="1 2">DSM 22767</strain>
    </source>
</reference>
<protein>
    <submittedName>
        <fullName evidence="1">Uncharacterized protein</fullName>
    </submittedName>
</protein>
<dbReference type="AlphaFoldDB" id="A0A086ZH36"/>
<dbReference type="STRING" id="1437606.BBOH_0639"/>
<dbReference type="Proteomes" id="UP000029096">
    <property type="component" value="Unassembled WGS sequence"/>
</dbReference>
<accession>A0A086ZH36</accession>
<dbReference type="RefSeq" id="WP_033521851.1">
    <property type="nucleotide sequence ID" value="NZ_JDUS01000012.1"/>
</dbReference>
<proteinExistence type="predicted"/>
<keyword evidence="2" id="KW-1185">Reference proteome</keyword>
<gene>
    <name evidence="1" type="ORF">BBOH_0639</name>
</gene>
<sequence length="214" mass="24134">METFLADYYFQTYYREPIHPVFASLAAQFQSNARVMSDDAFAQFLGECRQCAADFEKMVDDTRFGTELDVEHGQIIGKNSDFQNDDVHAAFEKGYTRNALEVLSGYEANVASACGYWLAEKCGDLRGRKGVGDLIDLYLSGQVVALLRGLRKDYVVKAFRYGYSNKSISEATQMEGDGLNEETVKGYTEDKTLVNDFCIGGVLPNCRFRYDRSR</sequence>
<evidence type="ECO:0000313" key="1">
    <source>
        <dbReference type="EMBL" id="KFI45836.1"/>
    </source>
</evidence>
<evidence type="ECO:0000313" key="2">
    <source>
        <dbReference type="Proteomes" id="UP000029096"/>
    </source>
</evidence>